<keyword evidence="1" id="KW-0282">Flagellum</keyword>
<evidence type="ECO:0000313" key="1">
    <source>
        <dbReference type="EMBL" id="SNT03681.1"/>
    </source>
</evidence>
<name>A0A239JCP6_9RHOB</name>
<proteinExistence type="predicted"/>
<reference evidence="1 2" key="1">
    <citation type="submission" date="2017-06" db="EMBL/GenBank/DDBJ databases">
        <authorList>
            <person name="Kim H.J."/>
            <person name="Triplett B.A."/>
        </authorList>
    </citation>
    <scope>NUCLEOTIDE SEQUENCE [LARGE SCALE GENOMIC DNA]</scope>
    <source>
        <strain evidence="1 2">DSM 29339</strain>
    </source>
</reference>
<dbReference type="Proteomes" id="UP000198426">
    <property type="component" value="Unassembled WGS sequence"/>
</dbReference>
<keyword evidence="2" id="KW-1185">Reference proteome</keyword>
<keyword evidence="1" id="KW-0966">Cell projection</keyword>
<dbReference type="EMBL" id="FZOY01000005">
    <property type="protein sequence ID" value="SNT03681.1"/>
    <property type="molecule type" value="Genomic_DNA"/>
</dbReference>
<protein>
    <submittedName>
        <fullName evidence="1">Flagellar assembly protein FliH</fullName>
    </submittedName>
</protein>
<sequence>MGRPLTLECFDTAMQAGTNALAADDSAREEDRLQAFDEGYRAGWDDAAKAHSEQQTTISAEFGMNLQELSFTYHEARNAILSEMEGILRGLIDKILPAAVHNTVGETIFERIAEISTLQADVPVEISVCPDNAERLRDLISGRVAPPLTILEEPSLGSGQAFLRLGRSETKIDLDAALQEISDAVTDFFETSAPEEDARHA</sequence>
<keyword evidence="1" id="KW-0969">Cilium</keyword>
<dbReference type="RefSeq" id="WP_089233787.1">
    <property type="nucleotide sequence ID" value="NZ_FZOY01000005.1"/>
</dbReference>
<accession>A0A239JCP6</accession>
<organism evidence="1 2">
    <name type="scientific">Tropicimonas sediminicola</name>
    <dbReference type="NCBI Taxonomy" id="1031541"/>
    <lineage>
        <taxon>Bacteria</taxon>
        <taxon>Pseudomonadati</taxon>
        <taxon>Pseudomonadota</taxon>
        <taxon>Alphaproteobacteria</taxon>
        <taxon>Rhodobacterales</taxon>
        <taxon>Roseobacteraceae</taxon>
        <taxon>Tropicimonas</taxon>
    </lineage>
</organism>
<dbReference type="AlphaFoldDB" id="A0A239JCP6"/>
<evidence type="ECO:0000313" key="2">
    <source>
        <dbReference type="Proteomes" id="UP000198426"/>
    </source>
</evidence>
<gene>
    <name evidence="1" type="ORF">SAMN05421757_105214</name>
</gene>
<dbReference type="OrthoDB" id="7870971at2"/>